<dbReference type="Proteomes" id="UP000016933">
    <property type="component" value="Unassembled WGS sequence"/>
</dbReference>
<dbReference type="InterPro" id="IPR002575">
    <property type="entry name" value="Aminoglycoside_PTrfase"/>
</dbReference>
<name>N1PHP9_DOTSN</name>
<dbReference type="EMBL" id="KB446541">
    <property type="protein sequence ID" value="EME42133.1"/>
    <property type="molecule type" value="Genomic_DNA"/>
</dbReference>
<sequence>MVGIVPSPDSVTSEHKNLKTSTFNSTWLSRLFTRLALGTVGRFHKSDGLCTPISRHKLIKSGRRVRLTEAATLKFVAEHTSIPVPRVYCSFIHKDRTFILMERIHGEDLPSAWKRLPQVARHKVLTQLKAMFHELRTLTPPLGTGVESCTGGSLYDSRMKRGPRFGPFRSIQDFHFWLREELRPSEFPGRRKDHEWQDIEKMVAMQDGLWPQPVFTHADLSPFNILVRDGKVVAIIDWEFAGWYPNYWEYTSAWYGNITRTGWQDELGQFLETFPAELKMERTRQKWWGEV</sequence>
<reference evidence="2 3" key="2">
    <citation type="journal article" date="2012" name="PLoS Pathog.">
        <title>Diverse lifestyles and strategies of plant pathogenesis encoded in the genomes of eighteen Dothideomycetes fungi.</title>
        <authorList>
            <person name="Ohm R.A."/>
            <person name="Feau N."/>
            <person name="Henrissat B."/>
            <person name="Schoch C.L."/>
            <person name="Horwitz B.A."/>
            <person name="Barry K.W."/>
            <person name="Condon B.J."/>
            <person name="Copeland A.C."/>
            <person name="Dhillon B."/>
            <person name="Glaser F."/>
            <person name="Hesse C.N."/>
            <person name="Kosti I."/>
            <person name="LaButti K."/>
            <person name="Lindquist E.A."/>
            <person name="Lucas S."/>
            <person name="Salamov A.A."/>
            <person name="Bradshaw R.E."/>
            <person name="Ciuffetti L."/>
            <person name="Hamelin R.C."/>
            <person name="Kema G.H.J."/>
            <person name="Lawrence C."/>
            <person name="Scott J.A."/>
            <person name="Spatafora J.W."/>
            <person name="Turgeon B.G."/>
            <person name="de Wit P.J.G.M."/>
            <person name="Zhong S."/>
            <person name="Goodwin S.B."/>
            <person name="Grigoriev I.V."/>
        </authorList>
    </citation>
    <scope>NUCLEOTIDE SEQUENCE [LARGE SCALE GENOMIC DNA]</scope>
    <source>
        <strain evidence="3">NZE10 / CBS 128990</strain>
    </source>
</reference>
<dbReference type="SUPFAM" id="SSF56112">
    <property type="entry name" value="Protein kinase-like (PK-like)"/>
    <property type="match status" value="1"/>
</dbReference>
<dbReference type="InterPro" id="IPR011009">
    <property type="entry name" value="Kinase-like_dom_sf"/>
</dbReference>
<organism evidence="2 3">
    <name type="scientific">Dothistroma septosporum (strain NZE10 / CBS 128990)</name>
    <name type="common">Red band needle blight fungus</name>
    <name type="synonym">Mycosphaerella pini</name>
    <dbReference type="NCBI Taxonomy" id="675120"/>
    <lineage>
        <taxon>Eukaryota</taxon>
        <taxon>Fungi</taxon>
        <taxon>Dikarya</taxon>
        <taxon>Ascomycota</taxon>
        <taxon>Pezizomycotina</taxon>
        <taxon>Dothideomycetes</taxon>
        <taxon>Dothideomycetidae</taxon>
        <taxon>Mycosphaerellales</taxon>
        <taxon>Mycosphaerellaceae</taxon>
        <taxon>Dothistroma</taxon>
    </lineage>
</organism>
<evidence type="ECO:0000313" key="2">
    <source>
        <dbReference type="EMBL" id="EME42133.1"/>
    </source>
</evidence>
<dbReference type="CDD" id="cd05120">
    <property type="entry name" value="APH_ChoK_like"/>
    <property type="match status" value="1"/>
</dbReference>
<reference evidence="3" key="1">
    <citation type="journal article" date="2012" name="PLoS Genet.">
        <title>The genomes of the fungal plant pathogens Cladosporium fulvum and Dothistroma septosporum reveal adaptation to different hosts and lifestyles but also signatures of common ancestry.</title>
        <authorList>
            <person name="de Wit P.J.G.M."/>
            <person name="van der Burgt A."/>
            <person name="Oekmen B."/>
            <person name="Stergiopoulos I."/>
            <person name="Abd-Elsalam K.A."/>
            <person name="Aerts A.L."/>
            <person name="Bahkali A.H."/>
            <person name="Beenen H.G."/>
            <person name="Chettri P."/>
            <person name="Cox M.P."/>
            <person name="Datema E."/>
            <person name="de Vries R.P."/>
            <person name="Dhillon B."/>
            <person name="Ganley A.R."/>
            <person name="Griffiths S.A."/>
            <person name="Guo Y."/>
            <person name="Hamelin R.C."/>
            <person name="Henrissat B."/>
            <person name="Kabir M.S."/>
            <person name="Jashni M.K."/>
            <person name="Kema G."/>
            <person name="Klaubauf S."/>
            <person name="Lapidus A."/>
            <person name="Levasseur A."/>
            <person name="Lindquist E."/>
            <person name="Mehrabi R."/>
            <person name="Ohm R.A."/>
            <person name="Owen T.J."/>
            <person name="Salamov A."/>
            <person name="Schwelm A."/>
            <person name="Schijlen E."/>
            <person name="Sun H."/>
            <person name="van den Burg H.A."/>
            <person name="van Ham R.C.H.J."/>
            <person name="Zhang S."/>
            <person name="Goodwin S.B."/>
            <person name="Grigoriev I.V."/>
            <person name="Collemare J."/>
            <person name="Bradshaw R.E."/>
        </authorList>
    </citation>
    <scope>NUCLEOTIDE SEQUENCE [LARGE SCALE GENOMIC DNA]</scope>
    <source>
        <strain evidence="3">NZE10 / CBS 128990</strain>
    </source>
</reference>
<dbReference type="Pfam" id="PF01636">
    <property type="entry name" value="APH"/>
    <property type="match status" value="1"/>
</dbReference>
<dbReference type="InterPro" id="IPR051678">
    <property type="entry name" value="AGP_Transferase"/>
</dbReference>
<dbReference type="AlphaFoldDB" id="N1PHP9"/>
<dbReference type="PANTHER" id="PTHR21310:SF55">
    <property type="entry name" value="AMINOGLYCOSIDE PHOSPHOTRANSFERASE DOMAIN-CONTAINING PROTEIN"/>
    <property type="match status" value="1"/>
</dbReference>
<keyword evidence="3" id="KW-1185">Reference proteome</keyword>
<dbReference type="Gene3D" id="3.90.1200.10">
    <property type="match status" value="1"/>
</dbReference>
<dbReference type="STRING" id="675120.N1PHP9"/>
<dbReference type="HOGENOM" id="CLU_021768_3_0_1"/>
<dbReference type="OrthoDB" id="8300194at2759"/>
<gene>
    <name evidence="2" type="ORF">DOTSEDRAFT_73053</name>
</gene>
<feature type="domain" description="Aminoglycoside phosphotransferase" evidence="1">
    <location>
        <begin position="68"/>
        <end position="269"/>
    </location>
</feature>
<dbReference type="eggNOG" id="ENOG502SHN1">
    <property type="taxonomic scope" value="Eukaryota"/>
</dbReference>
<proteinExistence type="predicted"/>
<dbReference type="OMA" id="MQDGPWP"/>
<evidence type="ECO:0000313" key="3">
    <source>
        <dbReference type="Proteomes" id="UP000016933"/>
    </source>
</evidence>
<accession>N1PHP9</accession>
<protein>
    <recommendedName>
        <fullName evidence="1">Aminoglycoside phosphotransferase domain-containing protein</fullName>
    </recommendedName>
</protein>
<evidence type="ECO:0000259" key="1">
    <source>
        <dbReference type="Pfam" id="PF01636"/>
    </source>
</evidence>
<dbReference type="PANTHER" id="PTHR21310">
    <property type="entry name" value="AMINOGLYCOSIDE PHOSPHOTRANSFERASE-RELATED-RELATED"/>
    <property type="match status" value="1"/>
</dbReference>